<name>A0A1T4XEJ2_9CLOT</name>
<protein>
    <submittedName>
        <fullName evidence="5">Multiple sugar transport system substrate-binding protein</fullName>
    </submittedName>
</protein>
<dbReference type="GO" id="GO:0055085">
    <property type="term" value="P:transmembrane transport"/>
    <property type="evidence" value="ECO:0007669"/>
    <property type="project" value="InterPro"/>
</dbReference>
<dbReference type="RefSeq" id="WP_078696400.1">
    <property type="nucleotide sequence ID" value="NZ_FUYH01000008.1"/>
</dbReference>
<keyword evidence="6" id="KW-1185">Reference proteome</keyword>
<dbReference type="CDD" id="cd14748">
    <property type="entry name" value="PBP2_UgpB"/>
    <property type="match status" value="1"/>
</dbReference>
<keyword evidence="3 4" id="KW-0732">Signal</keyword>
<dbReference type="OrthoDB" id="9795467at2"/>
<dbReference type="InterPro" id="IPR050490">
    <property type="entry name" value="Bact_solute-bd_prot1"/>
</dbReference>
<gene>
    <name evidence="5" type="ORF">SAMN05443428_10893</name>
</gene>
<feature type="signal peptide" evidence="4">
    <location>
        <begin position="1"/>
        <end position="22"/>
    </location>
</feature>
<dbReference type="EMBL" id="FUYH01000008">
    <property type="protein sequence ID" value="SKA87982.1"/>
    <property type="molecule type" value="Genomic_DNA"/>
</dbReference>
<dbReference type="Proteomes" id="UP000190105">
    <property type="component" value="Unassembled WGS sequence"/>
</dbReference>
<dbReference type="Pfam" id="PF01547">
    <property type="entry name" value="SBP_bac_1"/>
    <property type="match status" value="1"/>
</dbReference>
<accession>A0A1T4XEJ2</accession>
<evidence type="ECO:0000313" key="6">
    <source>
        <dbReference type="Proteomes" id="UP000190105"/>
    </source>
</evidence>
<evidence type="ECO:0000256" key="2">
    <source>
        <dbReference type="ARBA" id="ARBA00022448"/>
    </source>
</evidence>
<sequence length="438" mass="48444">MKKSIKKLVSIMVFVVLLGSLAACGKSEAKKSNVPTSTTTETETKKSEKVVIEFWHYWDGNNGKAAEELVKKFNSENNDIEVKPIFIPGAELMTKLQAAISSGTTPAVAAADISSMANLKASGKLLELDNLLKENNVSVENFYPSLLEYGRLNGKLYSLPVSTNNLALFYNKEIFKKAGLDPNTPPKTWKELESFCEKITKKLPGTYGFEFYTQVGDSGEGLTWQLQPYLWQAGADFIKDGKAAFNNPEGEKALTFLTGLINKKLAPVGSWDDFAKGKCAMVVDGSWMVGIWKDSVNFDFGTAMIPVPEIGKNATNMGGEQIFAFSKSDEENKAAVKFITYMVDTKTQIEWDKKTTFMPISNTVAQDKDYLEWVKNTEPRLQPFVEQQQFAHARPSIEAYPAASLAFAKEIEKAYYGKVTVKQALANAEKAVNAELGK</sequence>
<keyword evidence="2" id="KW-0813">Transport</keyword>
<evidence type="ECO:0000313" key="5">
    <source>
        <dbReference type="EMBL" id="SKA87982.1"/>
    </source>
</evidence>
<evidence type="ECO:0000256" key="1">
    <source>
        <dbReference type="ARBA" id="ARBA00008520"/>
    </source>
</evidence>
<dbReference type="Gene3D" id="3.40.190.10">
    <property type="entry name" value="Periplasmic binding protein-like II"/>
    <property type="match status" value="1"/>
</dbReference>
<dbReference type="PANTHER" id="PTHR43649:SF12">
    <property type="entry name" value="DIACETYLCHITOBIOSE BINDING PROTEIN DASA"/>
    <property type="match status" value="1"/>
</dbReference>
<dbReference type="SUPFAM" id="SSF53850">
    <property type="entry name" value="Periplasmic binding protein-like II"/>
    <property type="match status" value="1"/>
</dbReference>
<dbReference type="InterPro" id="IPR006059">
    <property type="entry name" value="SBP"/>
</dbReference>
<evidence type="ECO:0000256" key="4">
    <source>
        <dbReference type="SAM" id="SignalP"/>
    </source>
</evidence>
<organism evidence="5 6">
    <name type="scientific">Caloramator quimbayensis</name>
    <dbReference type="NCBI Taxonomy" id="1147123"/>
    <lineage>
        <taxon>Bacteria</taxon>
        <taxon>Bacillati</taxon>
        <taxon>Bacillota</taxon>
        <taxon>Clostridia</taxon>
        <taxon>Eubacteriales</taxon>
        <taxon>Clostridiaceae</taxon>
        <taxon>Caloramator</taxon>
    </lineage>
</organism>
<proteinExistence type="inferred from homology"/>
<dbReference type="AlphaFoldDB" id="A0A1T4XEJ2"/>
<keyword evidence="5" id="KW-0762">Sugar transport</keyword>
<feature type="chain" id="PRO_5038684182" evidence="4">
    <location>
        <begin position="23"/>
        <end position="438"/>
    </location>
</feature>
<reference evidence="6" key="1">
    <citation type="submission" date="2017-02" db="EMBL/GenBank/DDBJ databases">
        <authorList>
            <person name="Varghese N."/>
            <person name="Submissions S."/>
        </authorList>
    </citation>
    <scope>NUCLEOTIDE SEQUENCE [LARGE SCALE GENOMIC DNA]</scope>
    <source>
        <strain evidence="6">USBA 833</strain>
    </source>
</reference>
<evidence type="ECO:0000256" key="3">
    <source>
        <dbReference type="ARBA" id="ARBA00022729"/>
    </source>
</evidence>
<dbReference type="PROSITE" id="PS01037">
    <property type="entry name" value="SBP_BACTERIAL_1"/>
    <property type="match status" value="1"/>
</dbReference>
<dbReference type="InterPro" id="IPR006061">
    <property type="entry name" value="SBP_1_CS"/>
</dbReference>
<dbReference type="PROSITE" id="PS51257">
    <property type="entry name" value="PROKAR_LIPOPROTEIN"/>
    <property type="match status" value="1"/>
</dbReference>
<dbReference type="PANTHER" id="PTHR43649">
    <property type="entry name" value="ARABINOSE-BINDING PROTEIN-RELATED"/>
    <property type="match status" value="1"/>
</dbReference>
<comment type="similarity">
    <text evidence="1">Belongs to the bacterial solute-binding protein 1 family.</text>
</comment>
<dbReference type="STRING" id="1147123.SAMN05443428_10893"/>